<keyword evidence="2" id="KW-1185">Reference proteome</keyword>
<protein>
    <submittedName>
        <fullName evidence="1">Type VI secretion protein ImpG</fullName>
    </submittedName>
</protein>
<dbReference type="PANTHER" id="PTHR35370">
    <property type="entry name" value="CYTOPLASMIC PROTEIN-RELATED-RELATED"/>
    <property type="match status" value="1"/>
</dbReference>
<organism evidence="1 2">
    <name type="scientific">Pandoraea horticolens</name>
    <dbReference type="NCBI Taxonomy" id="2508298"/>
    <lineage>
        <taxon>Bacteria</taxon>
        <taxon>Pseudomonadati</taxon>
        <taxon>Pseudomonadota</taxon>
        <taxon>Betaproteobacteria</taxon>
        <taxon>Burkholderiales</taxon>
        <taxon>Burkholderiaceae</taxon>
        <taxon>Pandoraea</taxon>
    </lineage>
</organism>
<dbReference type="AlphaFoldDB" id="A0A5E4YTJ6"/>
<accession>A0A5E4YTJ6</accession>
<dbReference type="PANTHER" id="PTHR35370:SF1">
    <property type="entry name" value="TYPE VI SECRETION SYSTEM COMPONENT TSSF1"/>
    <property type="match status" value="1"/>
</dbReference>
<dbReference type="NCBIfam" id="TIGR03359">
    <property type="entry name" value="VI_chp_6"/>
    <property type="match status" value="1"/>
</dbReference>
<dbReference type="InterPro" id="IPR010272">
    <property type="entry name" value="T6SS_TssF"/>
</dbReference>
<name>A0A5E4YTJ6_9BURK</name>
<sequence>MFSTYYERELTHLRSLAAEFAARNPALAPLLGGGVAPDPDVERLLEGTAFLTGLVHQRLDDEFPEFIQELAHLLFPQYLRPMPCMSVLKFTPKAPVAQTVQIPACVEVASVPIDNVRAIFRTVFPVSVEPVTLHSVHWDRHGVGGHSLLLELSFDGEDVNAWRTNRLRFYLADGFSEATRLLLLLARHVREIRVCAPDGPLTVLPPSAVELAGLRPDLPLLPDEDNVQPAYNLLREYFVFHEKFLFVDVCGLDRWSERGNSGRFTLRFMFDSLPAWAPEVHVASLALNATPVVNMFEDDAHPISLDHRQAEYHIRPSRQPGRQSEQIYRVKSVTAHAAQTGEVPYRPFGAFEADRRIYHVRIAPSVVGEGYDHYIGIPYARGEVPDITPQTLSLRLTCTQGKLPEGLRLGDISQNADTTPARMSFGNIRGITPYRQPLMGERLLWRMLSLLSANHARLANRDQLCNLLTLHLPEGCPTQGDQALVQRINAIEKFESHHERRFIRGSAVEGNRLELTCRGDQFVNLGDLFLFGTVLDEFFAGITNLNTFSALTLRDSVSGEILQWPPKIGRQRLL</sequence>
<gene>
    <name evidence="1" type="ORF">PHO31112_04763</name>
</gene>
<reference evidence="1 2" key="1">
    <citation type="submission" date="2019-08" db="EMBL/GenBank/DDBJ databases">
        <authorList>
            <person name="Peeters C."/>
        </authorList>
    </citation>
    <scope>NUCLEOTIDE SEQUENCE [LARGE SCALE GENOMIC DNA]</scope>
    <source>
        <strain evidence="1 2">LMG 31112</strain>
    </source>
</reference>
<dbReference type="Pfam" id="PF05947">
    <property type="entry name" value="T6SS_TssF"/>
    <property type="match status" value="1"/>
</dbReference>
<proteinExistence type="predicted"/>
<evidence type="ECO:0000313" key="1">
    <source>
        <dbReference type="EMBL" id="VVE52131.1"/>
    </source>
</evidence>
<dbReference type="RefSeq" id="WP_150623651.1">
    <property type="nucleotide sequence ID" value="NZ_CABPSM010000020.1"/>
</dbReference>
<dbReference type="Proteomes" id="UP000343317">
    <property type="component" value="Unassembled WGS sequence"/>
</dbReference>
<evidence type="ECO:0000313" key="2">
    <source>
        <dbReference type="Proteomes" id="UP000343317"/>
    </source>
</evidence>
<dbReference type="PIRSF" id="PIRSF028304">
    <property type="entry name" value="UCP028304"/>
    <property type="match status" value="1"/>
</dbReference>
<dbReference type="EMBL" id="CABPSM010000020">
    <property type="protein sequence ID" value="VVE52131.1"/>
    <property type="molecule type" value="Genomic_DNA"/>
</dbReference>